<proteinExistence type="predicted"/>
<dbReference type="Proteomes" id="UP000222310">
    <property type="component" value="Unassembled WGS sequence"/>
</dbReference>
<organism evidence="1 2">
    <name type="scientific">Nostoc linckia z8</name>
    <dbReference type="NCBI Taxonomy" id="1628746"/>
    <lineage>
        <taxon>Bacteria</taxon>
        <taxon>Bacillati</taxon>
        <taxon>Cyanobacteriota</taxon>
        <taxon>Cyanophyceae</taxon>
        <taxon>Nostocales</taxon>
        <taxon>Nostocaceae</taxon>
        <taxon>Nostoc</taxon>
    </lineage>
</organism>
<comment type="caution">
    <text evidence="1">The sequence shown here is derived from an EMBL/GenBank/DDBJ whole genome shotgun (WGS) entry which is preliminary data.</text>
</comment>
<sequence>MLKNTNLKSISKKFPIARNCASLKQNEAMRAIAYSMDLLIPGLYIWLHSFSFRIGGSIPDDIPYKYPGKIHADTGIALVLPGYRIFTTYQGTYDPKQTSDTGANSF</sequence>
<accession>A0A9Q5ZE73</accession>
<reference evidence="1 2" key="1">
    <citation type="submission" date="2015-02" db="EMBL/GenBank/DDBJ databases">
        <title>Nostoc linckia genome annotation.</title>
        <authorList>
            <person name="Zhou Z."/>
        </authorList>
    </citation>
    <scope>NUCLEOTIDE SEQUENCE [LARGE SCALE GENOMIC DNA]</scope>
    <source>
        <strain evidence="2">z8</strain>
    </source>
</reference>
<evidence type="ECO:0000313" key="1">
    <source>
        <dbReference type="EMBL" id="PHK05002.1"/>
    </source>
</evidence>
<name>A0A9Q5ZE73_NOSLI</name>
<dbReference type="EMBL" id="LAHD01000019">
    <property type="protein sequence ID" value="PHK05002.1"/>
    <property type="molecule type" value="Genomic_DNA"/>
</dbReference>
<gene>
    <name evidence="1" type="ORF">VF08_09305</name>
</gene>
<protein>
    <submittedName>
        <fullName evidence="1">Uncharacterized protein</fullName>
    </submittedName>
</protein>
<evidence type="ECO:0000313" key="2">
    <source>
        <dbReference type="Proteomes" id="UP000222310"/>
    </source>
</evidence>
<dbReference type="AlphaFoldDB" id="A0A9Q5ZE73"/>